<evidence type="ECO:0000256" key="2">
    <source>
        <dbReference type="ARBA" id="ARBA00022737"/>
    </source>
</evidence>
<reference evidence="6" key="1">
    <citation type="submission" date="2024-07" db="EMBL/GenBank/DDBJ databases">
        <title>Two chromosome-level genome assemblies of Korean endemic species Abeliophyllum distichum and Forsythia ovata (Oleaceae).</title>
        <authorList>
            <person name="Jang H."/>
        </authorList>
    </citation>
    <scope>NUCLEOTIDE SEQUENCE [LARGE SCALE GENOMIC DNA]</scope>
</reference>
<dbReference type="EMBL" id="JBFOLK010000009">
    <property type="protein sequence ID" value="KAL2487384.1"/>
    <property type="molecule type" value="Genomic_DNA"/>
</dbReference>
<evidence type="ECO:0000256" key="1">
    <source>
        <dbReference type="ARBA" id="ARBA00022614"/>
    </source>
</evidence>
<sequence>MTESDALLSIKSAITDDPLATLASLNTSSSHCTWQGVTCDSSDRHVTGVDISNLGSLEPSPPPLATSSSSSTSPQTIIASLVPSYLKSPTFQTFAILISPTTSTTLASPKSSPA</sequence>
<proteinExistence type="predicted"/>
<evidence type="ECO:0000313" key="5">
    <source>
        <dbReference type="EMBL" id="KAL2487384.1"/>
    </source>
</evidence>
<name>A0ABD1RG31_9LAMI</name>
<protein>
    <submittedName>
        <fullName evidence="5">Leucine-rich repeat receptor-like serine/threonine-protein kinase BAM1</fullName>
    </submittedName>
</protein>
<keyword evidence="6" id="KW-1185">Reference proteome</keyword>
<dbReference type="Proteomes" id="UP001604336">
    <property type="component" value="Unassembled WGS sequence"/>
</dbReference>
<organism evidence="5 6">
    <name type="scientific">Abeliophyllum distichum</name>
    <dbReference type="NCBI Taxonomy" id="126358"/>
    <lineage>
        <taxon>Eukaryota</taxon>
        <taxon>Viridiplantae</taxon>
        <taxon>Streptophyta</taxon>
        <taxon>Embryophyta</taxon>
        <taxon>Tracheophyta</taxon>
        <taxon>Spermatophyta</taxon>
        <taxon>Magnoliopsida</taxon>
        <taxon>eudicotyledons</taxon>
        <taxon>Gunneridae</taxon>
        <taxon>Pentapetalae</taxon>
        <taxon>asterids</taxon>
        <taxon>lamiids</taxon>
        <taxon>Lamiales</taxon>
        <taxon>Oleaceae</taxon>
        <taxon>Forsythieae</taxon>
        <taxon>Abeliophyllum</taxon>
    </lineage>
</organism>
<evidence type="ECO:0000256" key="3">
    <source>
        <dbReference type="SAM" id="MobiDB-lite"/>
    </source>
</evidence>
<feature type="domain" description="Leucine-rich repeat-containing N-terminal plant-type" evidence="4">
    <location>
        <begin position="3"/>
        <end position="40"/>
    </location>
</feature>
<gene>
    <name evidence="5" type="ORF">Adt_32140</name>
</gene>
<keyword evidence="2" id="KW-0677">Repeat</keyword>
<keyword evidence="1" id="KW-0433">Leucine-rich repeat</keyword>
<dbReference type="Gene3D" id="3.80.10.10">
    <property type="entry name" value="Ribonuclease Inhibitor"/>
    <property type="match status" value="1"/>
</dbReference>
<dbReference type="InterPro" id="IPR013210">
    <property type="entry name" value="LRR_N_plant-typ"/>
</dbReference>
<comment type="caution">
    <text evidence="5">The sequence shown here is derived from an EMBL/GenBank/DDBJ whole genome shotgun (WGS) entry which is preliminary data.</text>
</comment>
<evidence type="ECO:0000313" key="6">
    <source>
        <dbReference type="Proteomes" id="UP001604336"/>
    </source>
</evidence>
<feature type="region of interest" description="Disordered" evidence="3">
    <location>
        <begin position="48"/>
        <end position="73"/>
    </location>
</feature>
<evidence type="ECO:0000259" key="4">
    <source>
        <dbReference type="Pfam" id="PF08263"/>
    </source>
</evidence>
<dbReference type="InterPro" id="IPR032675">
    <property type="entry name" value="LRR_dom_sf"/>
</dbReference>
<dbReference type="AlphaFoldDB" id="A0ABD1RG31"/>
<accession>A0ABD1RG31</accession>
<dbReference type="Pfam" id="PF08263">
    <property type="entry name" value="LRRNT_2"/>
    <property type="match status" value="1"/>
</dbReference>